<evidence type="ECO:0000259" key="3">
    <source>
        <dbReference type="Pfam" id="PF00135"/>
    </source>
</evidence>
<feature type="region of interest" description="Disordered" evidence="2">
    <location>
        <begin position="592"/>
        <end position="619"/>
    </location>
</feature>
<evidence type="ECO:0000313" key="5">
    <source>
        <dbReference type="RefSeq" id="XP_026290448.2"/>
    </source>
</evidence>
<dbReference type="SUPFAM" id="SSF53474">
    <property type="entry name" value="alpha/beta-Hydrolases"/>
    <property type="match status" value="1"/>
</dbReference>
<keyword evidence="1" id="KW-0325">Glycoprotein</keyword>
<feature type="non-terminal residue" evidence="5">
    <location>
        <position position="1"/>
    </location>
</feature>
<dbReference type="Gene3D" id="3.40.50.1820">
    <property type="entry name" value="alpha/beta hydrolase"/>
    <property type="match status" value="1"/>
</dbReference>
<gene>
    <name evidence="5" type="primary">LOC113215089</name>
</gene>
<proteinExistence type="predicted"/>
<protein>
    <submittedName>
        <fullName evidence="5">Esterase B1-like</fullName>
    </submittedName>
</protein>
<accession>A0A6J1TAX6</accession>
<dbReference type="GeneID" id="113215089"/>
<dbReference type="InterPro" id="IPR050309">
    <property type="entry name" value="Type-B_Carboxylest/Lipase"/>
</dbReference>
<feature type="domain" description="Carboxylesterase type B" evidence="3">
    <location>
        <begin position="28"/>
        <end position="578"/>
    </location>
</feature>
<dbReference type="InterPro" id="IPR002018">
    <property type="entry name" value="CarbesteraseB"/>
</dbReference>
<evidence type="ECO:0000256" key="1">
    <source>
        <dbReference type="ARBA" id="ARBA00023180"/>
    </source>
</evidence>
<dbReference type="Pfam" id="PF00135">
    <property type="entry name" value="COesterase"/>
    <property type="match status" value="1"/>
</dbReference>
<evidence type="ECO:0000313" key="4">
    <source>
        <dbReference type="Proteomes" id="UP000504606"/>
    </source>
</evidence>
<evidence type="ECO:0000256" key="2">
    <source>
        <dbReference type="SAM" id="MobiDB-lite"/>
    </source>
</evidence>
<dbReference type="Proteomes" id="UP000504606">
    <property type="component" value="Unplaced"/>
</dbReference>
<sequence length="619" mass="68563">GLWKGLWKGSALTGLDGNRLGSVCQALEVTLPHGGVLRGREVQQNAAPPFQAFLGVPFARPPLGSLRFQPPQPAEPWTGVLPAEQEKPPPLQIDYYLQKVLGSEDCLYLNVYRPPGTEASSRKPVLVYFHYGLWSLSNASMNEVGPELFVAKDIVVVVISYRLQALGFMSLNTPLAPGNMGIKDAVLGMRWVRENIAAFGGDPERVTAFGFCIGGYIAQTLQFVEAAKGTFQRSMIFSGVMNNSWYGALPGEVVRERTLKLARLLGCDGNASDEELFEFLQSVPAMELFSKAWDCMASPPPADRANPPFLPIIDGGCVARPEDAVFPAHPFKMLRDGMQVSPVPTMFNLTRDEGQVVRGDVKLWTGTRVDKDDLDDHFAKLDRSLPCDLDLELGTPERAAVTREVREVYFGDTKHPTMHQMYTYLGDIVNGMPVVRAARHHACHPAAPPTYLMSFAVESTFFNRSRVKYGECIVPGLVVHADDMSYYFGAGTEPQGPGPEPALAHDSLEAVTRRRMMAFLSNFIKYGDPTPEDEPEPELHGLRWPRLPASTSAPYPTLSFTAHPSVEWELFGARARFWQDVYERYFTDGDTAVSRSPPSYTDPDDREDGGKDFTRGIFM</sequence>
<dbReference type="RefSeq" id="XP_026290448.2">
    <property type="nucleotide sequence ID" value="XM_026434663.2"/>
</dbReference>
<dbReference type="AlphaFoldDB" id="A0A6J1TAX6"/>
<dbReference type="PROSITE" id="PS00941">
    <property type="entry name" value="CARBOXYLESTERASE_B_2"/>
    <property type="match status" value="1"/>
</dbReference>
<reference evidence="5" key="1">
    <citation type="submission" date="2025-08" db="UniProtKB">
        <authorList>
            <consortium name="RefSeq"/>
        </authorList>
    </citation>
    <scope>IDENTIFICATION</scope>
    <source>
        <tissue evidence="5">Whole organism</tissue>
    </source>
</reference>
<organism evidence="4 5">
    <name type="scientific">Frankliniella occidentalis</name>
    <name type="common">Western flower thrips</name>
    <name type="synonym">Euthrips occidentalis</name>
    <dbReference type="NCBI Taxonomy" id="133901"/>
    <lineage>
        <taxon>Eukaryota</taxon>
        <taxon>Metazoa</taxon>
        <taxon>Ecdysozoa</taxon>
        <taxon>Arthropoda</taxon>
        <taxon>Hexapoda</taxon>
        <taxon>Insecta</taxon>
        <taxon>Pterygota</taxon>
        <taxon>Neoptera</taxon>
        <taxon>Paraneoptera</taxon>
        <taxon>Thysanoptera</taxon>
        <taxon>Terebrantia</taxon>
        <taxon>Thripoidea</taxon>
        <taxon>Thripidae</taxon>
        <taxon>Frankliniella</taxon>
    </lineage>
</organism>
<dbReference type="InterPro" id="IPR029058">
    <property type="entry name" value="AB_hydrolase_fold"/>
</dbReference>
<dbReference type="PANTHER" id="PTHR11559">
    <property type="entry name" value="CARBOXYLESTERASE"/>
    <property type="match status" value="1"/>
</dbReference>
<feature type="compositionally biased region" description="Basic and acidic residues" evidence="2">
    <location>
        <begin position="608"/>
        <end position="619"/>
    </location>
</feature>
<dbReference type="OrthoDB" id="19653at2759"/>
<dbReference type="KEGG" id="foc:113215089"/>
<keyword evidence="4" id="KW-1185">Reference proteome</keyword>
<dbReference type="InterPro" id="IPR019819">
    <property type="entry name" value="Carboxylesterase_B_CS"/>
</dbReference>
<name>A0A6J1TAX6_FRAOC</name>